<dbReference type="InterPro" id="IPR009057">
    <property type="entry name" value="Homeodomain-like_sf"/>
</dbReference>
<dbReference type="PROSITE" id="PS50977">
    <property type="entry name" value="HTH_TETR_2"/>
    <property type="match status" value="1"/>
</dbReference>
<dbReference type="GO" id="GO:0003677">
    <property type="term" value="F:DNA binding"/>
    <property type="evidence" value="ECO:0007669"/>
    <property type="project" value="UniProtKB-UniRule"/>
</dbReference>
<dbReference type="Pfam" id="PF00440">
    <property type="entry name" value="TetR_N"/>
    <property type="match status" value="1"/>
</dbReference>
<dbReference type="Gene3D" id="1.10.357.10">
    <property type="entry name" value="Tetracycline Repressor, domain 2"/>
    <property type="match status" value="1"/>
</dbReference>
<name>N2BFQ2_9FIRM</name>
<dbReference type="AlphaFoldDB" id="N2BFQ2"/>
<dbReference type="OrthoDB" id="9812484at2"/>
<dbReference type="eggNOG" id="COG1309">
    <property type="taxonomic scope" value="Bacteria"/>
</dbReference>
<proteinExistence type="predicted"/>
<dbReference type="EMBL" id="AQFT01000012">
    <property type="protein sequence ID" value="EMZ37358.1"/>
    <property type="molecule type" value="Genomic_DNA"/>
</dbReference>
<evidence type="ECO:0000259" key="3">
    <source>
        <dbReference type="PROSITE" id="PS50977"/>
    </source>
</evidence>
<evidence type="ECO:0000256" key="1">
    <source>
        <dbReference type="ARBA" id="ARBA00023125"/>
    </source>
</evidence>
<sequence>MPDISKYDRILDALQTLMVSKNMQTITVSEIAQTAGIGKGSIYYYFSSKEAILEALIERNYKKPLETAKDLAKRMDIPPFTRMAMILQACRNSSIAYRRQDAEPVSISAKEQAYLHHKYINYLISELKPELTAIIEQGIASGEIHFDYPAALAEIVLIVLTIKIGNSLLPSTQENIEETMRALISLLERGTENSEGSLNFLLSF</sequence>
<keyword evidence="5" id="KW-1185">Reference proteome</keyword>
<dbReference type="PANTHER" id="PTHR43479:SF11">
    <property type="entry name" value="ACREF_ENVCD OPERON REPRESSOR-RELATED"/>
    <property type="match status" value="1"/>
</dbReference>
<feature type="domain" description="HTH tetR-type" evidence="3">
    <location>
        <begin position="4"/>
        <end position="64"/>
    </location>
</feature>
<keyword evidence="1 2" id="KW-0238">DNA-binding</keyword>
<dbReference type="PRINTS" id="PR00455">
    <property type="entry name" value="HTHTETR"/>
</dbReference>
<feature type="DNA-binding region" description="H-T-H motif" evidence="2">
    <location>
        <begin position="27"/>
        <end position="46"/>
    </location>
</feature>
<accession>N2BFQ2</accession>
<dbReference type="InterPro" id="IPR050624">
    <property type="entry name" value="HTH-type_Tx_Regulator"/>
</dbReference>
<dbReference type="HOGENOM" id="CLU_069356_29_2_9"/>
<evidence type="ECO:0000313" key="5">
    <source>
        <dbReference type="Proteomes" id="UP000012589"/>
    </source>
</evidence>
<organism evidence="4 5">
    <name type="scientific">Eubacterium plexicaudatum ASF492</name>
    <dbReference type="NCBI Taxonomy" id="1235802"/>
    <lineage>
        <taxon>Bacteria</taxon>
        <taxon>Bacillati</taxon>
        <taxon>Bacillota</taxon>
        <taxon>Clostridia</taxon>
        <taxon>Eubacteriales</taxon>
        <taxon>Eubacteriaceae</taxon>
        <taxon>Eubacterium</taxon>
    </lineage>
</organism>
<protein>
    <recommendedName>
        <fullName evidence="3">HTH tetR-type domain-containing protein</fullName>
    </recommendedName>
</protein>
<dbReference type="PANTHER" id="PTHR43479">
    <property type="entry name" value="ACREF/ENVCD OPERON REPRESSOR-RELATED"/>
    <property type="match status" value="1"/>
</dbReference>
<reference evidence="4 5" key="1">
    <citation type="journal article" date="2014" name="Genome Announc.">
        <title>Draft genome sequences of the altered schaedler flora, a defined bacterial community from gnotobiotic mice.</title>
        <authorList>
            <person name="Wannemuehler M.J."/>
            <person name="Overstreet A.M."/>
            <person name="Ward D.V."/>
            <person name="Phillips G.J."/>
        </authorList>
    </citation>
    <scope>NUCLEOTIDE SEQUENCE [LARGE SCALE GENOMIC DNA]</scope>
    <source>
        <strain evidence="4 5">ASF492</strain>
    </source>
</reference>
<comment type="caution">
    <text evidence="4">The sequence shown here is derived from an EMBL/GenBank/DDBJ whole genome shotgun (WGS) entry which is preliminary data.</text>
</comment>
<dbReference type="SUPFAM" id="SSF46689">
    <property type="entry name" value="Homeodomain-like"/>
    <property type="match status" value="1"/>
</dbReference>
<dbReference type="InterPro" id="IPR001647">
    <property type="entry name" value="HTH_TetR"/>
</dbReference>
<evidence type="ECO:0000256" key="2">
    <source>
        <dbReference type="PROSITE-ProRule" id="PRU00335"/>
    </source>
</evidence>
<dbReference type="SUPFAM" id="SSF48498">
    <property type="entry name" value="Tetracyclin repressor-like, C-terminal domain"/>
    <property type="match status" value="1"/>
</dbReference>
<gene>
    <name evidence="4" type="ORF">C823_00424</name>
</gene>
<evidence type="ECO:0000313" key="4">
    <source>
        <dbReference type="EMBL" id="EMZ37358.1"/>
    </source>
</evidence>
<dbReference type="PATRIC" id="fig|1235802.3.peg.451"/>
<dbReference type="STRING" id="1235802.C823_00424"/>
<dbReference type="InterPro" id="IPR036271">
    <property type="entry name" value="Tet_transcr_reg_TetR-rel_C_sf"/>
</dbReference>
<dbReference type="Proteomes" id="UP000012589">
    <property type="component" value="Unassembled WGS sequence"/>
</dbReference>